<proteinExistence type="predicted"/>
<evidence type="ECO:0000313" key="3">
    <source>
        <dbReference type="Proteomes" id="UP001575181"/>
    </source>
</evidence>
<dbReference type="SUPFAM" id="SSF52540">
    <property type="entry name" value="P-loop containing nucleoside triphosphate hydrolases"/>
    <property type="match status" value="1"/>
</dbReference>
<reference evidence="2 3" key="1">
    <citation type="submission" date="2024-08" db="EMBL/GenBank/DDBJ databases">
        <title>Whole-genome sequencing of halo(alkali)philic microorganisms from hypersaline lakes.</title>
        <authorList>
            <person name="Sorokin D.Y."/>
            <person name="Merkel A.Y."/>
            <person name="Messina E."/>
            <person name="Yakimov M."/>
        </authorList>
    </citation>
    <scope>NUCLEOTIDE SEQUENCE [LARGE SCALE GENOMIC DNA]</scope>
    <source>
        <strain evidence="2 3">Cl-TMA</strain>
    </source>
</reference>
<dbReference type="Proteomes" id="UP001575181">
    <property type="component" value="Unassembled WGS sequence"/>
</dbReference>
<dbReference type="InterPro" id="IPR027417">
    <property type="entry name" value="P-loop_NTPase"/>
</dbReference>
<keyword evidence="3" id="KW-1185">Reference proteome</keyword>
<dbReference type="InterPro" id="IPR050678">
    <property type="entry name" value="DNA_Partitioning_ATPase"/>
</dbReference>
<organism evidence="2 3">
    <name type="scientific">Thiohalorhabdus methylotrophus</name>
    <dbReference type="NCBI Taxonomy" id="3242694"/>
    <lineage>
        <taxon>Bacteria</taxon>
        <taxon>Pseudomonadati</taxon>
        <taxon>Pseudomonadota</taxon>
        <taxon>Gammaproteobacteria</taxon>
        <taxon>Thiohalorhabdales</taxon>
        <taxon>Thiohalorhabdaceae</taxon>
        <taxon>Thiohalorhabdus</taxon>
    </lineage>
</organism>
<name>A0ABV4TVV1_9GAMM</name>
<dbReference type="PANTHER" id="PTHR13696">
    <property type="entry name" value="P-LOOP CONTAINING NUCLEOSIDE TRIPHOSPHATE HYDROLASE"/>
    <property type="match status" value="1"/>
</dbReference>
<accession>A0ABV4TVV1</accession>
<gene>
    <name evidence="2" type="ORF">ACERLL_11545</name>
</gene>
<sequence length="259" mass="28733">MRTFAVVNHKGGAGKTTTSVHLAWGLAERGYRTLLVDLDPQGALASYFRQTPRHTLYHAVWEGVSTEQCLVPIRSGLDALLADGTLAQLELVLAERPRREAALREALGQLGDYDAAVFDCPPSLSLIIVNAFYAAQSLIAPVQMELLSFRGLTQTLEYARFMGRYLQYQPGFFGVVPTMVREDNTWHMRWLNRTRKSLPPERVAAPIPYDMAIPEGLQQGRTVFEVDSASPAAQRYGQLVESVAADIGTREPQDQRLGS</sequence>
<evidence type="ECO:0000313" key="2">
    <source>
        <dbReference type="EMBL" id="MFA9461459.1"/>
    </source>
</evidence>
<dbReference type="RefSeq" id="WP_373656247.1">
    <property type="nucleotide sequence ID" value="NZ_JBGUAW010000007.1"/>
</dbReference>
<comment type="caution">
    <text evidence="2">The sequence shown here is derived from an EMBL/GenBank/DDBJ whole genome shotgun (WGS) entry which is preliminary data.</text>
</comment>
<dbReference type="PANTHER" id="PTHR13696:SF52">
    <property type="entry name" value="PARA FAMILY PROTEIN CT_582"/>
    <property type="match status" value="1"/>
</dbReference>
<dbReference type="InterPro" id="IPR025669">
    <property type="entry name" value="AAA_dom"/>
</dbReference>
<dbReference type="EMBL" id="JBGUAW010000007">
    <property type="protein sequence ID" value="MFA9461459.1"/>
    <property type="molecule type" value="Genomic_DNA"/>
</dbReference>
<feature type="domain" description="AAA" evidence="1">
    <location>
        <begin position="1"/>
        <end position="160"/>
    </location>
</feature>
<dbReference type="Pfam" id="PF13614">
    <property type="entry name" value="AAA_31"/>
    <property type="match status" value="1"/>
</dbReference>
<dbReference type="CDD" id="cd02042">
    <property type="entry name" value="ParAB_family"/>
    <property type="match status" value="1"/>
</dbReference>
<evidence type="ECO:0000259" key="1">
    <source>
        <dbReference type="Pfam" id="PF13614"/>
    </source>
</evidence>
<dbReference type="Gene3D" id="3.40.50.300">
    <property type="entry name" value="P-loop containing nucleotide triphosphate hydrolases"/>
    <property type="match status" value="1"/>
</dbReference>
<protein>
    <submittedName>
        <fullName evidence="2">ParA family protein</fullName>
    </submittedName>
</protein>